<dbReference type="GO" id="GO:0046872">
    <property type="term" value="F:metal ion binding"/>
    <property type="evidence" value="ECO:0007669"/>
    <property type="project" value="InterPro"/>
</dbReference>
<sequence>MSRQFTTNGVPGLFAESGGALRAGLVFRVGQIDEPLARRGITHLIEHLVLHRTGLTEHHYNGITAPDFTAFVTQGSADDVRTFLSGVCASLRELPIDRLPVEKEVLRTEAASRERGANAAMPIWRHGARGYGLTAYPEFGLAGLTAADLTAWTARYFVRGNAALWVSGPHLPDGLTVDLPDGERQALPPAPSVLPVTPAYFPGPPGVVVWDAVVPWENAAVVFAHLLSRELHRSLRHEGGLSYTATAGHTPRADDTVLITALADGLPAKQDAVLAGVVGVLDRLRRGDFEDAELAAAVKQRCDELVDAGEQGARVMWQAVDLLLGRAASDLGDQLARTRAVSRADVTRVAQAAFAAGLLQTPGDTEAEQAGYTAAPAASGHQVTGRAYPSLSDPAHSRAILGAEGATVVQGETVATVRFDACAAALAWPDGGRRLIGADGVQVHLEPTMFHGLAAAIPVLDQHLPAACRAEMAHRDPESIPRPRLALPTIAPPAGPAAPLRAPAALPDPGAKRAYLLNLVICVAVILAFATGTIDPAELRAPSGGHPIDNLPALLFIIALLVARSVWAIRGLLRLYRR</sequence>
<proteinExistence type="predicted"/>
<feature type="transmembrane region" description="Helical" evidence="1">
    <location>
        <begin position="515"/>
        <end position="534"/>
    </location>
</feature>
<keyword evidence="1" id="KW-0472">Membrane</keyword>
<dbReference type="SUPFAM" id="SSF63411">
    <property type="entry name" value="LuxS/MPP-like metallohydrolase"/>
    <property type="match status" value="2"/>
</dbReference>
<keyword evidence="4" id="KW-1185">Reference proteome</keyword>
<feature type="transmembrane region" description="Helical" evidence="1">
    <location>
        <begin position="554"/>
        <end position="573"/>
    </location>
</feature>
<evidence type="ECO:0000313" key="3">
    <source>
        <dbReference type="EMBL" id="GID69518.1"/>
    </source>
</evidence>
<feature type="domain" description="Peptidase M16 C-terminal" evidence="2">
    <location>
        <begin position="218"/>
        <end position="300"/>
    </location>
</feature>
<name>A0A919M9J3_9ACTN</name>
<organism evidence="3 4">
    <name type="scientific">Actinoplanes cyaneus</name>
    <dbReference type="NCBI Taxonomy" id="52696"/>
    <lineage>
        <taxon>Bacteria</taxon>
        <taxon>Bacillati</taxon>
        <taxon>Actinomycetota</taxon>
        <taxon>Actinomycetes</taxon>
        <taxon>Micromonosporales</taxon>
        <taxon>Micromonosporaceae</taxon>
        <taxon>Actinoplanes</taxon>
    </lineage>
</organism>
<accession>A0A919M9J3</accession>
<keyword evidence="1" id="KW-1133">Transmembrane helix</keyword>
<protein>
    <recommendedName>
        <fullName evidence="2">Peptidase M16 C-terminal domain-containing protein</fullName>
    </recommendedName>
</protein>
<evidence type="ECO:0000256" key="1">
    <source>
        <dbReference type="SAM" id="Phobius"/>
    </source>
</evidence>
<dbReference type="Gene3D" id="3.30.830.10">
    <property type="entry name" value="Metalloenzyme, LuxS/M16 peptidase-like"/>
    <property type="match status" value="2"/>
</dbReference>
<reference evidence="3" key="1">
    <citation type="submission" date="2021-01" db="EMBL/GenBank/DDBJ databases">
        <title>Whole genome shotgun sequence of Actinoplanes cyaneus NBRC 14990.</title>
        <authorList>
            <person name="Komaki H."/>
            <person name="Tamura T."/>
        </authorList>
    </citation>
    <scope>NUCLEOTIDE SEQUENCE</scope>
    <source>
        <strain evidence="3">NBRC 14990</strain>
    </source>
</reference>
<dbReference type="AlphaFoldDB" id="A0A919M9J3"/>
<evidence type="ECO:0000313" key="4">
    <source>
        <dbReference type="Proteomes" id="UP000619479"/>
    </source>
</evidence>
<dbReference type="InterPro" id="IPR007863">
    <property type="entry name" value="Peptidase_M16_C"/>
</dbReference>
<gene>
    <name evidence="3" type="ORF">Acy02nite_73990</name>
</gene>
<evidence type="ECO:0000259" key="2">
    <source>
        <dbReference type="Pfam" id="PF05193"/>
    </source>
</evidence>
<keyword evidence="1" id="KW-0812">Transmembrane</keyword>
<dbReference type="EMBL" id="BOMH01000062">
    <property type="protein sequence ID" value="GID69518.1"/>
    <property type="molecule type" value="Genomic_DNA"/>
</dbReference>
<dbReference type="InterPro" id="IPR011249">
    <property type="entry name" value="Metalloenz_LuxS/M16"/>
</dbReference>
<dbReference type="Proteomes" id="UP000619479">
    <property type="component" value="Unassembled WGS sequence"/>
</dbReference>
<dbReference type="Pfam" id="PF05193">
    <property type="entry name" value="Peptidase_M16_C"/>
    <property type="match status" value="1"/>
</dbReference>
<dbReference type="RefSeq" id="WP_203752027.1">
    <property type="nucleotide sequence ID" value="NZ_BAAAUC010000005.1"/>
</dbReference>
<comment type="caution">
    <text evidence="3">The sequence shown here is derived from an EMBL/GenBank/DDBJ whole genome shotgun (WGS) entry which is preliminary data.</text>
</comment>